<keyword evidence="2" id="KW-1133">Transmembrane helix</keyword>
<feature type="transmembrane region" description="Helical" evidence="2">
    <location>
        <begin position="104"/>
        <end position="127"/>
    </location>
</feature>
<evidence type="ECO:0000313" key="5">
    <source>
        <dbReference type="EMBL" id="CAF0929116.1"/>
    </source>
</evidence>
<dbReference type="PROSITE" id="PS51716">
    <property type="entry name" value="G_IRG"/>
    <property type="match status" value="1"/>
</dbReference>
<proteinExistence type="inferred from homology"/>
<organism evidence="4 6">
    <name type="scientific">Adineta steineri</name>
    <dbReference type="NCBI Taxonomy" id="433720"/>
    <lineage>
        <taxon>Eukaryota</taxon>
        <taxon>Metazoa</taxon>
        <taxon>Spiralia</taxon>
        <taxon>Gnathifera</taxon>
        <taxon>Rotifera</taxon>
        <taxon>Eurotatoria</taxon>
        <taxon>Bdelloidea</taxon>
        <taxon>Adinetida</taxon>
        <taxon>Adinetidae</taxon>
        <taxon>Adineta</taxon>
    </lineage>
</organism>
<dbReference type="Gene3D" id="3.40.50.300">
    <property type="entry name" value="P-loop containing nucleotide triphosphate hydrolases"/>
    <property type="match status" value="1"/>
</dbReference>
<feature type="transmembrane region" description="Helical" evidence="2">
    <location>
        <begin position="20"/>
        <end position="48"/>
    </location>
</feature>
<dbReference type="EMBL" id="CAJNOM010000043">
    <property type="protein sequence ID" value="CAF0900578.1"/>
    <property type="molecule type" value="Genomic_DNA"/>
</dbReference>
<dbReference type="PANTHER" id="PTHR14143">
    <property type="entry name" value="INTERFERON-INDUCIBLE GTPASE FAMILY MEMBER"/>
    <property type="match status" value="1"/>
</dbReference>
<dbReference type="SUPFAM" id="SSF52540">
    <property type="entry name" value="P-loop containing nucleoside triphosphate hydrolases"/>
    <property type="match status" value="1"/>
</dbReference>
<gene>
    <name evidence="5" type="ORF">BJG266_LOCUS11980</name>
    <name evidence="4" type="ORF">QVE165_LOCUS9452</name>
</gene>
<evidence type="ECO:0000256" key="1">
    <source>
        <dbReference type="ARBA" id="ARBA00005429"/>
    </source>
</evidence>
<comment type="similarity">
    <text evidence="1">Belongs to the TRAFAC class dynamin-like GTPase superfamily. IRG family.</text>
</comment>
<dbReference type="InterPro" id="IPR007743">
    <property type="entry name" value="Immunity-related_GTPase-like"/>
</dbReference>
<feature type="transmembrane region" description="Helical" evidence="2">
    <location>
        <begin position="69"/>
        <end position="92"/>
    </location>
</feature>
<evidence type="ECO:0000256" key="2">
    <source>
        <dbReference type="SAM" id="Phobius"/>
    </source>
</evidence>
<sequence length="392" mass="42300">MGAMMDALTSPPGTVEEVLTGVAVTAALLTAAPAVPVAAAGLLAKIVAKEMWKAMPAMPALAEEMIKTVPVVTTSISAITAPIASVAVPAIAAVAPVGAAVAPVAALPILGAAAMGGIGGITLYKLAGPVIDKLKRLFSKPPPFPIQAPDAMTQEIVIRQARERLGMDVVKQYNFGVGGQSGSGKSTFINSIRNLADVKACPELVYRENEAAPVGRGAREVTSEIRRYLWPNNEFPFIAIWDLPGGGTTRHPSATYFDDNILYAFDSILLLTTSRFTEVDFRIMEKACEYRTPIILVLTKVDQEIIKEHEDYPEKSLQQAIDDVVSELKDAVQQKLRDDNPKLVDIPIYAISATKFRKELSGQVANDCSSLEMWLLIDYCLQTAYNRRQSTI</sequence>
<dbReference type="Proteomes" id="UP000663832">
    <property type="component" value="Unassembled WGS sequence"/>
</dbReference>
<dbReference type="InterPro" id="IPR030385">
    <property type="entry name" value="G_IRG_dom"/>
</dbReference>
<dbReference type="AlphaFoldDB" id="A0A813ZLX7"/>
<reference evidence="4" key="1">
    <citation type="submission" date="2021-02" db="EMBL/GenBank/DDBJ databases">
        <authorList>
            <person name="Nowell W R."/>
        </authorList>
    </citation>
    <scope>NUCLEOTIDE SEQUENCE</scope>
</reference>
<evidence type="ECO:0000259" key="3">
    <source>
        <dbReference type="PROSITE" id="PS51716"/>
    </source>
</evidence>
<accession>A0A813ZLX7</accession>
<keyword evidence="2" id="KW-0812">Transmembrane</keyword>
<keyword evidence="6" id="KW-1185">Reference proteome</keyword>
<feature type="domain" description="IRG-type G" evidence="3">
    <location>
        <begin position="171"/>
        <end position="370"/>
    </location>
</feature>
<dbReference type="OrthoDB" id="422720at2759"/>
<dbReference type="Pfam" id="PF05049">
    <property type="entry name" value="IIGP"/>
    <property type="match status" value="1"/>
</dbReference>
<evidence type="ECO:0000313" key="4">
    <source>
        <dbReference type="EMBL" id="CAF0900578.1"/>
    </source>
</evidence>
<dbReference type="InterPro" id="IPR027417">
    <property type="entry name" value="P-loop_NTPase"/>
</dbReference>
<dbReference type="PANTHER" id="PTHR14143:SF1">
    <property type="entry name" value="IRG-TYPE G DOMAIN-CONTAINING PROTEIN"/>
    <property type="match status" value="1"/>
</dbReference>
<name>A0A813ZLX7_9BILA</name>
<evidence type="ECO:0000313" key="6">
    <source>
        <dbReference type="Proteomes" id="UP000663832"/>
    </source>
</evidence>
<dbReference type="Proteomes" id="UP000663877">
    <property type="component" value="Unassembled WGS sequence"/>
</dbReference>
<dbReference type="GO" id="GO:0005525">
    <property type="term" value="F:GTP binding"/>
    <property type="evidence" value="ECO:0007669"/>
    <property type="project" value="InterPro"/>
</dbReference>
<comment type="caution">
    <text evidence="4">The sequence shown here is derived from an EMBL/GenBank/DDBJ whole genome shotgun (WGS) entry which is preliminary data.</text>
</comment>
<keyword evidence="2" id="KW-0472">Membrane</keyword>
<protein>
    <recommendedName>
        <fullName evidence="3">IRG-type G domain-containing protein</fullName>
    </recommendedName>
</protein>
<dbReference type="GO" id="GO:0016020">
    <property type="term" value="C:membrane"/>
    <property type="evidence" value="ECO:0007669"/>
    <property type="project" value="InterPro"/>
</dbReference>
<dbReference type="EMBL" id="CAJNOI010000045">
    <property type="protein sequence ID" value="CAF0929116.1"/>
    <property type="molecule type" value="Genomic_DNA"/>
</dbReference>